<dbReference type="EMBL" id="JBFOHK010000002">
    <property type="protein sequence ID" value="MEW9571619.1"/>
    <property type="molecule type" value="Genomic_DNA"/>
</dbReference>
<gene>
    <name evidence="1" type="ORF">ABQJ54_07640</name>
</gene>
<evidence type="ECO:0000313" key="1">
    <source>
        <dbReference type="EMBL" id="MEW9571619.1"/>
    </source>
</evidence>
<dbReference type="EC" id="3.1.3.-" evidence="1"/>
<dbReference type="CDD" id="cd02612">
    <property type="entry name" value="HAD_PGPPase"/>
    <property type="match status" value="1"/>
</dbReference>
<evidence type="ECO:0000313" key="2">
    <source>
        <dbReference type="Proteomes" id="UP001556220"/>
    </source>
</evidence>
<dbReference type="Pfam" id="PF12710">
    <property type="entry name" value="HAD"/>
    <property type="match status" value="1"/>
</dbReference>
<dbReference type="InterPro" id="IPR036412">
    <property type="entry name" value="HAD-like_sf"/>
</dbReference>
<dbReference type="RefSeq" id="WP_367853701.1">
    <property type="nucleotide sequence ID" value="NZ_JBFOHK010000002.1"/>
</dbReference>
<dbReference type="NCBIfam" id="TIGR01490">
    <property type="entry name" value="HAD-SF-IB-hyp1"/>
    <property type="match status" value="1"/>
</dbReference>
<keyword evidence="2" id="KW-1185">Reference proteome</keyword>
<dbReference type="Gene3D" id="3.40.50.1000">
    <property type="entry name" value="HAD superfamily/HAD-like"/>
    <property type="match status" value="1"/>
</dbReference>
<protein>
    <submittedName>
        <fullName evidence="1">HAD family hydrolase</fullName>
        <ecNumber evidence="1">3.1.3.-</ecNumber>
    </submittedName>
</protein>
<comment type="caution">
    <text evidence="1">The sequence shown here is derived from an EMBL/GenBank/DDBJ whole genome shotgun (WGS) entry which is preliminary data.</text>
</comment>
<sequence length="197" mass="22060">MNLALFDFDGTLTTRETFGDFMRHAVPPLRRALGIPMFAPMLAAYKLGLVSGTHIRHHVTAFGFRGVPAVHVHAAGERFAAEVLPSLLRPKAMQRLAWHQAQGDKVVLVSGGLDFYLAPWCRQHGLELICSSMETRGNHLTGRYHGVQCVGAEKARRVRERHDLGAYDTCYAYGDTHEDAAMLALAQRRYYRGREVD</sequence>
<dbReference type="Gene3D" id="1.20.1440.100">
    <property type="entry name" value="SG protein - dephosphorylation function"/>
    <property type="match status" value="1"/>
</dbReference>
<dbReference type="GO" id="GO:0016787">
    <property type="term" value="F:hydrolase activity"/>
    <property type="evidence" value="ECO:0007669"/>
    <property type="project" value="UniProtKB-KW"/>
</dbReference>
<dbReference type="Proteomes" id="UP001556220">
    <property type="component" value="Unassembled WGS sequence"/>
</dbReference>
<keyword evidence="1" id="KW-0378">Hydrolase</keyword>
<dbReference type="InterPro" id="IPR006385">
    <property type="entry name" value="HAD_hydro_SerB1"/>
</dbReference>
<dbReference type="InterPro" id="IPR023214">
    <property type="entry name" value="HAD_sf"/>
</dbReference>
<accession>A0ABV3QCP9</accession>
<dbReference type="SUPFAM" id="SSF56784">
    <property type="entry name" value="HAD-like"/>
    <property type="match status" value="1"/>
</dbReference>
<reference evidence="1 2" key="1">
    <citation type="submission" date="2024-06" db="EMBL/GenBank/DDBJ databases">
        <authorList>
            <person name="Woo H."/>
        </authorList>
    </citation>
    <scope>NUCLEOTIDE SEQUENCE [LARGE SCALE GENOMIC DNA]</scope>
    <source>
        <strain evidence="1 2">Si-c</strain>
    </source>
</reference>
<dbReference type="InterPro" id="IPR050582">
    <property type="entry name" value="HAD-like_SerB"/>
</dbReference>
<name>A0ABV3QCP9_9GAMM</name>
<dbReference type="NCBIfam" id="TIGR01488">
    <property type="entry name" value="HAD-SF-IB"/>
    <property type="match status" value="1"/>
</dbReference>
<dbReference type="PANTHER" id="PTHR43344:SF14">
    <property type="entry name" value="HAD-IB FAMILY HYDROLASE"/>
    <property type="match status" value="1"/>
</dbReference>
<proteinExistence type="predicted"/>
<dbReference type="PANTHER" id="PTHR43344">
    <property type="entry name" value="PHOSPHOSERINE PHOSPHATASE"/>
    <property type="match status" value="1"/>
</dbReference>
<organism evidence="1 2">
    <name type="scientific">Rhodanobacter lycopersici</name>
    <dbReference type="NCBI Taxonomy" id="3162487"/>
    <lineage>
        <taxon>Bacteria</taxon>
        <taxon>Pseudomonadati</taxon>
        <taxon>Pseudomonadota</taxon>
        <taxon>Gammaproteobacteria</taxon>
        <taxon>Lysobacterales</taxon>
        <taxon>Rhodanobacteraceae</taxon>
        <taxon>Rhodanobacter</taxon>
    </lineage>
</organism>